<keyword evidence="1" id="KW-0547">Nucleotide-binding</keyword>
<protein>
    <recommendedName>
        <fullName evidence="4">GTP-binding protein</fullName>
    </recommendedName>
</protein>
<reference evidence="2" key="2">
    <citation type="submission" date="2024-10" db="UniProtKB">
        <authorList>
            <consortium name="EnsemblProtists"/>
        </authorList>
    </citation>
    <scope>IDENTIFICATION</scope>
</reference>
<evidence type="ECO:0008006" key="4">
    <source>
        <dbReference type="Google" id="ProtNLM"/>
    </source>
</evidence>
<dbReference type="EnsemblProtists" id="EOD13533">
    <property type="protein sequence ID" value="EOD13533"/>
    <property type="gene ID" value="EMIHUDRAFT_356978"/>
</dbReference>
<dbReference type="RefSeq" id="XP_005765962.1">
    <property type="nucleotide sequence ID" value="XM_005765905.1"/>
</dbReference>
<organism evidence="2 3">
    <name type="scientific">Emiliania huxleyi (strain CCMP1516)</name>
    <dbReference type="NCBI Taxonomy" id="280463"/>
    <lineage>
        <taxon>Eukaryota</taxon>
        <taxon>Haptista</taxon>
        <taxon>Haptophyta</taxon>
        <taxon>Prymnesiophyceae</taxon>
        <taxon>Isochrysidales</taxon>
        <taxon>Noelaerhabdaceae</taxon>
        <taxon>Emiliania</taxon>
    </lineage>
</organism>
<dbReference type="InterPro" id="IPR001806">
    <property type="entry name" value="Small_GTPase"/>
</dbReference>
<evidence type="ECO:0000256" key="1">
    <source>
        <dbReference type="ARBA" id="ARBA00022741"/>
    </source>
</evidence>
<dbReference type="GO" id="GO:0003924">
    <property type="term" value="F:GTPase activity"/>
    <property type="evidence" value="ECO:0007669"/>
    <property type="project" value="InterPro"/>
</dbReference>
<dbReference type="CDD" id="cd00154">
    <property type="entry name" value="Rab"/>
    <property type="match status" value="1"/>
</dbReference>
<dbReference type="SMART" id="SM00175">
    <property type="entry name" value="RAB"/>
    <property type="match status" value="1"/>
</dbReference>
<dbReference type="KEGG" id="ehx:EMIHUDRAFT_356978"/>
<dbReference type="Gene3D" id="3.40.50.300">
    <property type="entry name" value="P-loop containing nucleotide triphosphate hydrolases"/>
    <property type="match status" value="1"/>
</dbReference>
<accession>A0A0D3IQJ8</accession>
<evidence type="ECO:0000313" key="2">
    <source>
        <dbReference type="EnsemblProtists" id="EOD13533"/>
    </source>
</evidence>
<dbReference type="PaxDb" id="2903-EOD13533"/>
<dbReference type="PROSITE" id="PS51419">
    <property type="entry name" value="RAB"/>
    <property type="match status" value="1"/>
</dbReference>
<name>A0A0D3IQJ8_EMIH1</name>
<dbReference type="STRING" id="2903.R1BTT5"/>
<dbReference type="eggNOG" id="KOG0078">
    <property type="taxonomic scope" value="Eukaryota"/>
</dbReference>
<sequence>MPGIGSDSFHFSFSLCVLGETGVGKSQLVACTLPDPPRELDSGDSLADHGIRTRAHTYESRGARYQILMWEVPGAPRYMEMAPRYVAMAAGLVLVFDRSRRATFDRVSLWLKAADSSSPDLPKVLIGNKSDKTEEVSSAEANLIAQQIGCPYFETTATENLKVADAFSTLIAQVIARIPNPPEPSLLLRKRVQIGKQLADNKAFRAALFDM</sequence>
<dbReference type="Proteomes" id="UP000013827">
    <property type="component" value="Unassembled WGS sequence"/>
</dbReference>
<dbReference type="PROSITE" id="PS51421">
    <property type="entry name" value="RAS"/>
    <property type="match status" value="1"/>
</dbReference>
<dbReference type="SUPFAM" id="SSF52540">
    <property type="entry name" value="P-loop containing nucleoside triphosphate hydrolases"/>
    <property type="match status" value="1"/>
</dbReference>
<dbReference type="HOGENOM" id="CLU_1306860_0_0_1"/>
<dbReference type="PANTHER" id="PTHR47978">
    <property type="match status" value="1"/>
</dbReference>
<dbReference type="OMA" id="HTYESRG"/>
<dbReference type="Pfam" id="PF00071">
    <property type="entry name" value="Ras"/>
    <property type="match status" value="1"/>
</dbReference>
<dbReference type="AlphaFoldDB" id="A0A0D3IQJ8"/>
<keyword evidence="3" id="KW-1185">Reference proteome</keyword>
<dbReference type="GeneID" id="17259710"/>
<proteinExistence type="predicted"/>
<dbReference type="PRINTS" id="PR00449">
    <property type="entry name" value="RASTRNSFRMNG"/>
</dbReference>
<evidence type="ECO:0000313" key="3">
    <source>
        <dbReference type="Proteomes" id="UP000013827"/>
    </source>
</evidence>
<reference evidence="3" key="1">
    <citation type="journal article" date="2013" name="Nature">
        <title>Pan genome of the phytoplankton Emiliania underpins its global distribution.</title>
        <authorList>
            <person name="Read B.A."/>
            <person name="Kegel J."/>
            <person name="Klute M.J."/>
            <person name="Kuo A."/>
            <person name="Lefebvre S.C."/>
            <person name="Maumus F."/>
            <person name="Mayer C."/>
            <person name="Miller J."/>
            <person name="Monier A."/>
            <person name="Salamov A."/>
            <person name="Young J."/>
            <person name="Aguilar M."/>
            <person name="Claverie J.M."/>
            <person name="Frickenhaus S."/>
            <person name="Gonzalez K."/>
            <person name="Herman E.K."/>
            <person name="Lin Y.C."/>
            <person name="Napier J."/>
            <person name="Ogata H."/>
            <person name="Sarno A.F."/>
            <person name="Shmutz J."/>
            <person name="Schroeder D."/>
            <person name="de Vargas C."/>
            <person name="Verret F."/>
            <person name="von Dassow P."/>
            <person name="Valentin K."/>
            <person name="Van de Peer Y."/>
            <person name="Wheeler G."/>
            <person name="Dacks J.B."/>
            <person name="Delwiche C.F."/>
            <person name="Dyhrman S.T."/>
            <person name="Glockner G."/>
            <person name="John U."/>
            <person name="Richards T."/>
            <person name="Worden A.Z."/>
            <person name="Zhang X."/>
            <person name="Grigoriev I.V."/>
            <person name="Allen A.E."/>
            <person name="Bidle K."/>
            <person name="Borodovsky M."/>
            <person name="Bowler C."/>
            <person name="Brownlee C."/>
            <person name="Cock J.M."/>
            <person name="Elias M."/>
            <person name="Gladyshev V.N."/>
            <person name="Groth M."/>
            <person name="Guda C."/>
            <person name="Hadaegh A."/>
            <person name="Iglesias-Rodriguez M.D."/>
            <person name="Jenkins J."/>
            <person name="Jones B.M."/>
            <person name="Lawson T."/>
            <person name="Leese F."/>
            <person name="Lindquist E."/>
            <person name="Lobanov A."/>
            <person name="Lomsadze A."/>
            <person name="Malik S.B."/>
            <person name="Marsh M.E."/>
            <person name="Mackinder L."/>
            <person name="Mock T."/>
            <person name="Mueller-Roeber B."/>
            <person name="Pagarete A."/>
            <person name="Parker M."/>
            <person name="Probert I."/>
            <person name="Quesneville H."/>
            <person name="Raines C."/>
            <person name="Rensing S.A."/>
            <person name="Riano-Pachon D.M."/>
            <person name="Richier S."/>
            <person name="Rokitta S."/>
            <person name="Shiraiwa Y."/>
            <person name="Soanes D.M."/>
            <person name="van der Giezen M."/>
            <person name="Wahlund T.M."/>
            <person name="Williams B."/>
            <person name="Wilson W."/>
            <person name="Wolfe G."/>
            <person name="Wurch L.L."/>
        </authorList>
    </citation>
    <scope>NUCLEOTIDE SEQUENCE</scope>
</reference>
<dbReference type="GO" id="GO:0005525">
    <property type="term" value="F:GTP binding"/>
    <property type="evidence" value="ECO:0007669"/>
    <property type="project" value="InterPro"/>
</dbReference>
<dbReference type="InterPro" id="IPR027417">
    <property type="entry name" value="P-loop_NTPase"/>
</dbReference>
<dbReference type="SMART" id="SM00173">
    <property type="entry name" value="RAS"/>
    <property type="match status" value="1"/>
</dbReference>